<evidence type="ECO:0000256" key="2">
    <source>
        <dbReference type="ARBA" id="ARBA00022692"/>
    </source>
</evidence>
<dbReference type="Pfam" id="PF07690">
    <property type="entry name" value="MFS_1"/>
    <property type="match status" value="1"/>
</dbReference>
<feature type="transmembrane region" description="Helical" evidence="5">
    <location>
        <begin position="469"/>
        <end position="489"/>
    </location>
</feature>
<dbReference type="EMBL" id="SPUK01000016">
    <property type="protein sequence ID" value="TQV92256.1"/>
    <property type="molecule type" value="Genomic_DNA"/>
</dbReference>
<name>A0A545US31_9HYPO</name>
<dbReference type="AlphaFoldDB" id="A0A545US31"/>
<comment type="subcellular location">
    <subcellularLocation>
        <location evidence="1">Membrane</location>
        <topology evidence="1">Multi-pass membrane protein</topology>
    </subcellularLocation>
</comment>
<evidence type="ECO:0000256" key="1">
    <source>
        <dbReference type="ARBA" id="ARBA00004141"/>
    </source>
</evidence>
<feature type="transmembrane region" description="Helical" evidence="5">
    <location>
        <begin position="341"/>
        <end position="362"/>
    </location>
</feature>
<protein>
    <submittedName>
        <fullName evidence="6">Adenylate cyclase</fullName>
    </submittedName>
</protein>
<feature type="transmembrane region" description="Helical" evidence="5">
    <location>
        <begin position="202"/>
        <end position="225"/>
    </location>
</feature>
<dbReference type="InterPro" id="IPR011701">
    <property type="entry name" value="MFS"/>
</dbReference>
<dbReference type="CDD" id="cd06174">
    <property type="entry name" value="MFS"/>
    <property type="match status" value="1"/>
</dbReference>
<dbReference type="PANTHER" id="PTHR23507">
    <property type="entry name" value="ZGC:174356"/>
    <property type="match status" value="1"/>
</dbReference>
<keyword evidence="4 5" id="KW-0472">Membrane</keyword>
<evidence type="ECO:0000256" key="4">
    <source>
        <dbReference type="ARBA" id="ARBA00023136"/>
    </source>
</evidence>
<feature type="transmembrane region" description="Helical" evidence="5">
    <location>
        <begin position="304"/>
        <end position="329"/>
    </location>
</feature>
<dbReference type="SUPFAM" id="SSF103473">
    <property type="entry name" value="MFS general substrate transporter"/>
    <property type="match status" value="1"/>
</dbReference>
<proteinExistence type="predicted"/>
<dbReference type="Gene3D" id="1.20.1250.20">
    <property type="entry name" value="MFS general substrate transporter like domains"/>
    <property type="match status" value="1"/>
</dbReference>
<feature type="transmembrane region" description="Helical" evidence="5">
    <location>
        <begin position="108"/>
        <end position="127"/>
    </location>
</feature>
<feature type="transmembrane region" description="Helical" evidence="5">
    <location>
        <begin position="383"/>
        <end position="413"/>
    </location>
</feature>
<dbReference type="STRING" id="43265.A0A545US31"/>
<dbReference type="GO" id="GO:0022857">
    <property type="term" value="F:transmembrane transporter activity"/>
    <property type="evidence" value="ECO:0007669"/>
    <property type="project" value="InterPro"/>
</dbReference>
<feature type="transmembrane region" description="Helical" evidence="5">
    <location>
        <begin position="139"/>
        <end position="160"/>
    </location>
</feature>
<keyword evidence="3 5" id="KW-1133">Transmembrane helix</keyword>
<gene>
    <name evidence="6" type="ORF">IF1G_09328</name>
</gene>
<evidence type="ECO:0000256" key="3">
    <source>
        <dbReference type="ARBA" id="ARBA00022989"/>
    </source>
</evidence>
<dbReference type="PANTHER" id="PTHR23507:SF1">
    <property type="entry name" value="FI18259P1-RELATED"/>
    <property type="match status" value="1"/>
</dbReference>
<dbReference type="InterPro" id="IPR036259">
    <property type="entry name" value="MFS_trans_sf"/>
</dbReference>
<accession>A0A545US31</accession>
<organism evidence="6 7">
    <name type="scientific">Cordyceps javanica</name>
    <dbReference type="NCBI Taxonomy" id="43265"/>
    <lineage>
        <taxon>Eukaryota</taxon>
        <taxon>Fungi</taxon>
        <taxon>Dikarya</taxon>
        <taxon>Ascomycota</taxon>
        <taxon>Pezizomycotina</taxon>
        <taxon>Sordariomycetes</taxon>
        <taxon>Hypocreomycetidae</taxon>
        <taxon>Hypocreales</taxon>
        <taxon>Cordycipitaceae</taxon>
        <taxon>Cordyceps</taxon>
    </lineage>
</organism>
<dbReference type="Proteomes" id="UP000315783">
    <property type="component" value="Unassembled WGS sequence"/>
</dbReference>
<evidence type="ECO:0000313" key="6">
    <source>
        <dbReference type="EMBL" id="TQV92256.1"/>
    </source>
</evidence>
<sequence length="501" mass="53398">MTPRPSADNERAPLLPAAAAADEPHLLPRPPAATATDAKLPRRSIVVFVVCTLSLFLVMLAASVMEPAASEVVEEIICRGVYPDIAGGRDPRCKSNAVQGELSTIDGWSLPLFLVPGIVTAVPYGILADTHGRRLGIGLCMLGMVLQQGAMLVIYAFPHVFPIRAIWFAALFTFVGGGGTVLNALIFATISSVAPGAHKTLLFSYLGAAVTAAQLVGSPLAWLIMRRSAWLTIYISFALLVLGAFCAVCIPDTCSAAKSADSRSSATWKLRDVCKASFVKRQLIAAGQTVRHIFRTQFLEQRTLGLLLSSLLFTTLGKSFTVLLAQYVARRFGWTWGQTGLLGSLQGGITLGTTSLVIPLLDRLLRLKWSWTLFEKDIFLAQLSLAIMVTGFFGIGIASTSAVMLAFLCWTSLSRGHEFIMRSLLAQAAGEANAAVVYTTNSVLETAGIAMAGPLLAAAFQKGLSWGGVWLGFPFFVASALVFVGSCLLQTPNAATFGSFK</sequence>
<feature type="transmembrane region" description="Helical" evidence="5">
    <location>
        <begin position="231"/>
        <end position="250"/>
    </location>
</feature>
<comment type="caution">
    <text evidence="6">The sequence shown here is derived from an EMBL/GenBank/DDBJ whole genome shotgun (WGS) entry which is preliminary data.</text>
</comment>
<dbReference type="OrthoDB" id="194139at2759"/>
<feature type="transmembrane region" description="Helical" evidence="5">
    <location>
        <begin position="166"/>
        <end position="190"/>
    </location>
</feature>
<reference evidence="6 7" key="1">
    <citation type="journal article" date="2019" name="Appl. Microbiol. Biotechnol.">
        <title>Genome sequence of Isaria javanica and comparative genome analysis insights into family S53 peptidase evolution in fungal entomopathogens.</title>
        <authorList>
            <person name="Lin R."/>
            <person name="Zhang X."/>
            <person name="Xin B."/>
            <person name="Zou M."/>
            <person name="Gao Y."/>
            <person name="Qin F."/>
            <person name="Hu Q."/>
            <person name="Xie B."/>
            <person name="Cheng X."/>
        </authorList>
    </citation>
    <scope>NUCLEOTIDE SEQUENCE [LARGE SCALE GENOMIC DNA]</scope>
    <source>
        <strain evidence="6 7">IJ1G</strain>
    </source>
</reference>
<keyword evidence="7" id="KW-1185">Reference proteome</keyword>
<dbReference type="GO" id="GO:0016020">
    <property type="term" value="C:membrane"/>
    <property type="evidence" value="ECO:0007669"/>
    <property type="project" value="UniProtKB-SubCell"/>
</dbReference>
<keyword evidence="2 5" id="KW-0812">Transmembrane</keyword>
<evidence type="ECO:0000256" key="5">
    <source>
        <dbReference type="SAM" id="Phobius"/>
    </source>
</evidence>
<evidence type="ECO:0000313" key="7">
    <source>
        <dbReference type="Proteomes" id="UP000315783"/>
    </source>
</evidence>
<feature type="transmembrane region" description="Helical" evidence="5">
    <location>
        <begin position="45"/>
        <end position="65"/>
    </location>
</feature>